<evidence type="ECO:0000256" key="2">
    <source>
        <dbReference type="ARBA" id="ARBA00021838"/>
    </source>
</evidence>
<evidence type="ECO:0000256" key="5">
    <source>
        <dbReference type="ARBA" id="ARBA00023274"/>
    </source>
</evidence>
<dbReference type="GO" id="GO:0030515">
    <property type="term" value="F:snoRNA binding"/>
    <property type="evidence" value="ECO:0007669"/>
    <property type="project" value="InterPro"/>
</dbReference>
<evidence type="ECO:0000313" key="10">
    <source>
        <dbReference type="EMBL" id="QSL65833.1"/>
    </source>
</evidence>
<dbReference type="Proteomes" id="UP000663699">
    <property type="component" value="Chromosome 8"/>
</dbReference>
<name>A0A899FZ37_9ASCO</name>
<evidence type="ECO:0000256" key="7">
    <source>
        <dbReference type="ARBA" id="ARBA00031779"/>
    </source>
</evidence>
<dbReference type="OrthoDB" id="13807at2759"/>
<dbReference type="AlphaFoldDB" id="A0A899FZ37"/>
<evidence type="ECO:0000256" key="8">
    <source>
        <dbReference type="ARBA" id="ARBA00032266"/>
    </source>
</evidence>
<reference evidence="10" key="1">
    <citation type="submission" date="2020-06" db="EMBL/GenBank/DDBJ databases">
        <title>Genomes of multiple members of Pneumocystis genus reveal paths to human pathogen Pneumocystis jirovecii.</title>
        <authorList>
            <person name="Cisse O.H."/>
            <person name="Ma L."/>
            <person name="Dekker J."/>
            <person name="Khil P."/>
            <person name="Jo J."/>
            <person name="Brenchley J."/>
            <person name="Blair R."/>
            <person name="Pahar B."/>
            <person name="Chabe M."/>
            <person name="Van Rompay K.A."/>
            <person name="Keesler R."/>
            <person name="Sukura A."/>
            <person name="Hirsch V."/>
            <person name="Kutty G."/>
            <person name="Liu Y."/>
            <person name="Peng L."/>
            <person name="Chen J."/>
            <person name="Song J."/>
            <person name="Weissenbacher-Lang C."/>
            <person name="Xu J."/>
            <person name="Upham N.S."/>
            <person name="Stajich J.E."/>
            <person name="Cuomo C.A."/>
            <person name="Cushion M.T."/>
            <person name="Kovacs J.A."/>
        </authorList>
    </citation>
    <scope>NUCLEOTIDE SEQUENCE</scope>
    <source>
        <strain evidence="10">2A</strain>
    </source>
</reference>
<keyword evidence="3" id="KW-0690">Ribosome biogenesis</keyword>
<keyword evidence="5" id="KW-0687">Ribonucleoprotein</keyword>
<dbReference type="EMBL" id="CP054539">
    <property type="protein sequence ID" value="QSL65833.1"/>
    <property type="molecule type" value="Genomic_DNA"/>
</dbReference>
<dbReference type="InterPro" id="IPR007264">
    <property type="entry name" value="H/ACA_rnp_Nop10"/>
</dbReference>
<dbReference type="GO" id="GO:0031429">
    <property type="term" value="C:box H/ACA snoRNP complex"/>
    <property type="evidence" value="ECO:0007669"/>
    <property type="project" value="TreeGrafter"/>
</dbReference>
<dbReference type="InterPro" id="IPR036756">
    <property type="entry name" value="H/ACA_rnp_Nop10_sf"/>
</dbReference>
<dbReference type="GO" id="GO:0031120">
    <property type="term" value="P:snRNA pseudouridine synthesis"/>
    <property type="evidence" value="ECO:0007669"/>
    <property type="project" value="TreeGrafter"/>
</dbReference>
<gene>
    <name evidence="10" type="ORF">MERGE_000111</name>
</gene>
<protein>
    <recommendedName>
        <fullName evidence="2">H/ACA ribonucleoprotein complex subunit NOP10</fullName>
    </recommendedName>
    <alternativeName>
        <fullName evidence="6">Nucleolar protein 10</fullName>
    </alternativeName>
    <alternativeName>
        <fullName evidence="7">Nucleolar protein family A member 3</fullName>
    </alternativeName>
    <alternativeName>
        <fullName evidence="8">snoRNP protein NOP10</fullName>
    </alternativeName>
</protein>
<dbReference type="SUPFAM" id="SSF144210">
    <property type="entry name" value="Nop10-like SnoRNP"/>
    <property type="match status" value="1"/>
</dbReference>
<evidence type="ECO:0000256" key="4">
    <source>
        <dbReference type="ARBA" id="ARBA00022552"/>
    </source>
</evidence>
<comment type="similarity">
    <text evidence="1">Belongs to the NOP10 family.</text>
</comment>
<dbReference type="PANTHER" id="PTHR13305:SF0">
    <property type="entry name" value="H_ACA RIBONUCLEOPROTEIN COMPLEX SUBUNIT 3"/>
    <property type="match status" value="1"/>
</dbReference>
<evidence type="ECO:0000256" key="6">
    <source>
        <dbReference type="ARBA" id="ARBA00030185"/>
    </source>
</evidence>
<evidence type="ECO:0000256" key="9">
    <source>
        <dbReference type="SAM" id="MobiDB-lite"/>
    </source>
</evidence>
<dbReference type="Pfam" id="PF04135">
    <property type="entry name" value="Nop10p"/>
    <property type="match status" value="1"/>
</dbReference>
<proteinExistence type="inferred from homology"/>
<keyword evidence="11" id="KW-1185">Reference proteome</keyword>
<accession>A0A899FZ37</accession>
<dbReference type="PANTHER" id="PTHR13305">
    <property type="entry name" value="RIBOSOME BIOGENESIS PROTEIN NOP10"/>
    <property type="match status" value="1"/>
</dbReference>
<keyword evidence="4" id="KW-0698">rRNA processing</keyword>
<dbReference type="GO" id="GO:1904874">
    <property type="term" value="P:positive regulation of telomerase RNA localization to Cajal body"/>
    <property type="evidence" value="ECO:0007669"/>
    <property type="project" value="TreeGrafter"/>
</dbReference>
<dbReference type="GO" id="GO:0070034">
    <property type="term" value="F:telomerase RNA binding"/>
    <property type="evidence" value="ECO:0007669"/>
    <property type="project" value="TreeGrafter"/>
</dbReference>
<sequence length="72" mass="8550">MSDIQDKLPPKAQNQKEEYRDNQYVFNVTDTGKKTLSAHPSRFSPDDKYSRHRITLKKRFGLYLVHLPQKPF</sequence>
<feature type="region of interest" description="Disordered" evidence="9">
    <location>
        <begin position="1"/>
        <end position="21"/>
    </location>
</feature>
<evidence type="ECO:0000256" key="1">
    <source>
        <dbReference type="ARBA" id="ARBA00009462"/>
    </source>
</evidence>
<organism evidence="10 11">
    <name type="scientific">Pneumocystis wakefieldiae</name>
    <dbReference type="NCBI Taxonomy" id="38082"/>
    <lineage>
        <taxon>Eukaryota</taxon>
        <taxon>Fungi</taxon>
        <taxon>Dikarya</taxon>
        <taxon>Ascomycota</taxon>
        <taxon>Taphrinomycotina</taxon>
        <taxon>Pneumocystomycetes</taxon>
        <taxon>Pneumocystaceae</taxon>
        <taxon>Pneumocystis</taxon>
    </lineage>
</organism>
<dbReference type="Gene3D" id="2.20.28.40">
    <property type="entry name" value="H/ACA ribonucleoprotein complex, subunit Nop10"/>
    <property type="match status" value="1"/>
</dbReference>
<evidence type="ECO:0000313" key="11">
    <source>
        <dbReference type="Proteomes" id="UP000663699"/>
    </source>
</evidence>
<evidence type="ECO:0000256" key="3">
    <source>
        <dbReference type="ARBA" id="ARBA00022517"/>
    </source>
</evidence>
<dbReference type="GO" id="GO:0031118">
    <property type="term" value="P:rRNA pseudouridine synthesis"/>
    <property type="evidence" value="ECO:0007669"/>
    <property type="project" value="TreeGrafter"/>
</dbReference>